<accession>A0A6J4HGS1</accession>
<dbReference type="EMBL" id="CADCTJ010000200">
    <property type="protein sequence ID" value="CAA9223119.1"/>
    <property type="molecule type" value="Genomic_DNA"/>
</dbReference>
<feature type="non-terminal residue" evidence="1">
    <location>
        <position position="1"/>
    </location>
</feature>
<organism evidence="1">
    <name type="scientific">uncultured Adhaeribacter sp</name>
    <dbReference type="NCBI Taxonomy" id="448109"/>
    <lineage>
        <taxon>Bacteria</taxon>
        <taxon>Pseudomonadati</taxon>
        <taxon>Bacteroidota</taxon>
        <taxon>Cytophagia</taxon>
        <taxon>Cytophagales</taxon>
        <taxon>Hymenobacteraceae</taxon>
        <taxon>Adhaeribacter</taxon>
        <taxon>environmental samples</taxon>
    </lineage>
</organism>
<reference evidence="1" key="1">
    <citation type="submission" date="2020-02" db="EMBL/GenBank/DDBJ databases">
        <authorList>
            <person name="Meier V. D."/>
        </authorList>
    </citation>
    <scope>NUCLEOTIDE SEQUENCE</scope>
    <source>
        <strain evidence="1">AVDCRST_MAG95</strain>
    </source>
</reference>
<dbReference type="AlphaFoldDB" id="A0A6J4HGS1"/>
<gene>
    <name evidence="1" type="ORF">AVDCRST_MAG95-631</name>
</gene>
<name>A0A6J4HGS1_9BACT</name>
<proteinExistence type="predicted"/>
<evidence type="ECO:0000313" key="1">
    <source>
        <dbReference type="EMBL" id="CAA9223119.1"/>
    </source>
</evidence>
<protein>
    <submittedName>
        <fullName evidence="1">Uncharacterized protein</fullName>
    </submittedName>
</protein>
<sequence length="56" mass="6395">ASSLVFIIWEASGREIKYTLLPARGRTIFNTSEDARFRTALLTPQKSFIFTSPYLI</sequence>